<organism evidence="3 4">
    <name type="scientific">Polaromonas jejuensis</name>
    <dbReference type="NCBI Taxonomy" id="457502"/>
    <lineage>
        <taxon>Bacteria</taxon>
        <taxon>Pseudomonadati</taxon>
        <taxon>Pseudomonadota</taxon>
        <taxon>Betaproteobacteria</taxon>
        <taxon>Burkholderiales</taxon>
        <taxon>Comamonadaceae</taxon>
        <taxon>Polaromonas</taxon>
    </lineage>
</organism>
<dbReference type="CDD" id="cd06558">
    <property type="entry name" value="crotonase-like"/>
    <property type="match status" value="1"/>
</dbReference>
<dbReference type="Gene3D" id="3.90.226.10">
    <property type="entry name" value="2-enoyl-CoA Hydratase, Chain A, domain 1"/>
    <property type="match status" value="1"/>
</dbReference>
<keyword evidence="4" id="KW-1185">Reference proteome</keyword>
<dbReference type="InterPro" id="IPR014748">
    <property type="entry name" value="Enoyl-CoA_hydra_C"/>
</dbReference>
<comment type="similarity">
    <text evidence="1">Belongs to the enoyl-CoA hydratase/isomerase family.</text>
</comment>
<dbReference type="Pfam" id="PF00378">
    <property type="entry name" value="ECH_1"/>
    <property type="match status" value="1"/>
</dbReference>
<dbReference type="PANTHER" id="PTHR11941">
    <property type="entry name" value="ENOYL-COA HYDRATASE-RELATED"/>
    <property type="match status" value="1"/>
</dbReference>
<dbReference type="PANTHER" id="PTHR11941:SF54">
    <property type="entry name" value="ENOYL-COA HYDRATASE, MITOCHONDRIAL"/>
    <property type="match status" value="1"/>
</dbReference>
<dbReference type="RefSeq" id="WP_068833836.1">
    <property type="nucleotide sequence ID" value="NZ_JBHSMX010000008.1"/>
</dbReference>
<name>A0ABW0Q8K8_9BURK</name>
<evidence type="ECO:0000313" key="4">
    <source>
        <dbReference type="Proteomes" id="UP001596084"/>
    </source>
</evidence>
<dbReference type="InterPro" id="IPR001753">
    <property type="entry name" value="Enoyl-CoA_hydra/iso"/>
</dbReference>
<gene>
    <name evidence="3" type="ORF">ACFPP7_03705</name>
</gene>
<dbReference type="InterPro" id="IPR029045">
    <property type="entry name" value="ClpP/crotonase-like_dom_sf"/>
</dbReference>
<evidence type="ECO:0000256" key="1">
    <source>
        <dbReference type="ARBA" id="ARBA00005254"/>
    </source>
</evidence>
<reference evidence="4" key="1">
    <citation type="journal article" date="2019" name="Int. J. Syst. Evol. Microbiol.">
        <title>The Global Catalogue of Microorganisms (GCM) 10K type strain sequencing project: providing services to taxonomists for standard genome sequencing and annotation.</title>
        <authorList>
            <consortium name="The Broad Institute Genomics Platform"/>
            <consortium name="The Broad Institute Genome Sequencing Center for Infectious Disease"/>
            <person name="Wu L."/>
            <person name="Ma J."/>
        </authorList>
    </citation>
    <scope>NUCLEOTIDE SEQUENCE [LARGE SCALE GENOMIC DNA]</scope>
    <source>
        <strain evidence="4">CGMCC 4.7277</strain>
    </source>
</reference>
<dbReference type="EMBL" id="JBHSMX010000008">
    <property type="protein sequence ID" value="MFC5520022.1"/>
    <property type="molecule type" value="Genomic_DNA"/>
</dbReference>
<comment type="caution">
    <text evidence="3">The sequence shown here is derived from an EMBL/GenBank/DDBJ whole genome shotgun (WGS) entry which is preliminary data.</text>
</comment>
<evidence type="ECO:0000313" key="3">
    <source>
        <dbReference type="EMBL" id="MFC5520022.1"/>
    </source>
</evidence>
<accession>A0ABW0Q8K8</accession>
<protein>
    <submittedName>
        <fullName evidence="3">Enoyl-CoA hydratase-related protein</fullName>
    </submittedName>
</protein>
<sequence>MHHPDFRHCRFECEGPVLTLTLDRPEVLNALHPEAHAELARAFDLYAADPALRVAIITGAGDRAFCVGTDLKALASSGSHEKPTTGFAGITSRFDLFKPVIAAVNGLCLGGGVEIVAACDLAIASEQAEFALPEPLVGLAALGGGVLQRLPRQMPMKDAMWLVLTGQRMDALEARRLSLINQVVPHAELMPRARALAQTLLACAPLALQASKQVMLQSLNEPDLAAAMRARYDAAERMLASDDAIEGPRAFAEKRKPRWTGT</sequence>
<dbReference type="Gene3D" id="1.10.12.10">
    <property type="entry name" value="Lyase 2-enoyl-coa Hydratase, Chain A, domain 2"/>
    <property type="match status" value="1"/>
</dbReference>
<dbReference type="SUPFAM" id="SSF52096">
    <property type="entry name" value="ClpP/crotonase"/>
    <property type="match status" value="1"/>
</dbReference>
<evidence type="ECO:0000256" key="2">
    <source>
        <dbReference type="ARBA" id="ARBA00023239"/>
    </source>
</evidence>
<keyword evidence="2" id="KW-0456">Lyase</keyword>
<proteinExistence type="inferred from homology"/>
<dbReference type="Proteomes" id="UP001596084">
    <property type="component" value="Unassembled WGS sequence"/>
</dbReference>